<dbReference type="InterPro" id="IPR029063">
    <property type="entry name" value="SAM-dependent_MTases_sf"/>
</dbReference>
<comment type="caution">
    <text evidence="5">The sequence shown here is derived from an EMBL/GenBank/DDBJ whole genome shotgun (WGS) entry which is preliminary data.</text>
</comment>
<proteinExistence type="inferred from homology"/>
<dbReference type="PANTHER" id="PTHR44942">
    <property type="entry name" value="METHYLTRANSF_11 DOMAIN-CONTAINING PROTEIN"/>
    <property type="match status" value="1"/>
</dbReference>
<evidence type="ECO:0000256" key="1">
    <source>
        <dbReference type="ARBA" id="ARBA00008361"/>
    </source>
</evidence>
<keyword evidence="3 5" id="KW-0808">Transferase</keyword>
<accession>A0A399J940</accession>
<dbReference type="Proteomes" id="UP000265419">
    <property type="component" value="Unassembled WGS sequence"/>
</dbReference>
<dbReference type="SUPFAM" id="SSF53335">
    <property type="entry name" value="S-adenosyl-L-methionine-dependent methyltransferases"/>
    <property type="match status" value="1"/>
</dbReference>
<evidence type="ECO:0000256" key="3">
    <source>
        <dbReference type="ARBA" id="ARBA00022679"/>
    </source>
</evidence>
<organism evidence="5 6">
    <name type="scientific">Galactobacter valiniphilus</name>
    <dbReference type="NCBI Taxonomy" id="2676122"/>
    <lineage>
        <taxon>Bacteria</taxon>
        <taxon>Bacillati</taxon>
        <taxon>Actinomycetota</taxon>
        <taxon>Actinomycetes</taxon>
        <taxon>Micrococcales</taxon>
        <taxon>Micrococcaceae</taxon>
        <taxon>Galactobacter</taxon>
    </lineage>
</organism>
<dbReference type="CDD" id="cd02440">
    <property type="entry name" value="AdoMet_MTases"/>
    <property type="match status" value="1"/>
</dbReference>
<dbReference type="GO" id="GO:0008757">
    <property type="term" value="F:S-adenosylmethionine-dependent methyltransferase activity"/>
    <property type="evidence" value="ECO:0007669"/>
    <property type="project" value="InterPro"/>
</dbReference>
<feature type="domain" description="Methyltransferase type 11" evidence="4">
    <location>
        <begin position="52"/>
        <end position="139"/>
    </location>
</feature>
<name>A0A399J940_9MICC</name>
<dbReference type="AlphaFoldDB" id="A0A399J940"/>
<dbReference type="Pfam" id="PF08241">
    <property type="entry name" value="Methyltransf_11"/>
    <property type="match status" value="1"/>
</dbReference>
<evidence type="ECO:0000313" key="5">
    <source>
        <dbReference type="EMBL" id="RII42048.1"/>
    </source>
</evidence>
<gene>
    <name evidence="5" type="ORF">DWB68_09500</name>
</gene>
<keyword evidence="6" id="KW-1185">Reference proteome</keyword>
<evidence type="ECO:0000259" key="4">
    <source>
        <dbReference type="Pfam" id="PF08241"/>
    </source>
</evidence>
<protein>
    <submittedName>
        <fullName evidence="5">Class I SAM-dependent methyltransferase</fullName>
    </submittedName>
</protein>
<keyword evidence="2 5" id="KW-0489">Methyltransferase</keyword>
<sequence>MPDGAPKLSASARLELGGAFEAAGEGYHEVRPGYPAWVAPFLVPASASSVADLGAGTGLFTRDLAAPGRTVHAVEPADSMREVLARTQPGVVVHGGTGEATGLDPASVDAVTVAQAWHWMDPIAASAEAARILTPGGTLGLVWNQLDVTVPWVHRLSRIMHAGDVHRNVDAAARVGAEFGAREVREEGWVDAVTPESLFELCHSRSYWLRSSEAVRTKVDANLAWYLYEHLGHAAGESIELPYTCLAVRFTLR</sequence>
<dbReference type="InterPro" id="IPR051052">
    <property type="entry name" value="Diverse_substrate_MTase"/>
</dbReference>
<dbReference type="EMBL" id="QQXK01000017">
    <property type="protein sequence ID" value="RII42048.1"/>
    <property type="molecule type" value="Genomic_DNA"/>
</dbReference>
<evidence type="ECO:0000256" key="2">
    <source>
        <dbReference type="ARBA" id="ARBA00022603"/>
    </source>
</evidence>
<dbReference type="GO" id="GO:0032259">
    <property type="term" value="P:methylation"/>
    <property type="evidence" value="ECO:0007669"/>
    <property type="project" value="UniProtKB-KW"/>
</dbReference>
<dbReference type="PANTHER" id="PTHR44942:SF4">
    <property type="entry name" value="METHYLTRANSFERASE TYPE 11 DOMAIN-CONTAINING PROTEIN"/>
    <property type="match status" value="1"/>
</dbReference>
<reference evidence="5 6" key="1">
    <citation type="submission" date="2018-07" db="EMBL/GenBank/DDBJ databases">
        <title>Arthrobacter sp. nov., isolated from raw cow's milk with high bacterial count.</title>
        <authorList>
            <person name="Hahne J."/>
            <person name="Isele D."/>
            <person name="Lipski A."/>
        </authorList>
    </citation>
    <scope>NUCLEOTIDE SEQUENCE [LARGE SCALE GENOMIC DNA]</scope>
    <source>
        <strain evidence="5 6">JZ R-35</strain>
    </source>
</reference>
<dbReference type="InterPro" id="IPR013216">
    <property type="entry name" value="Methyltransf_11"/>
</dbReference>
<dbReference type="Gene3D" id="3.40.50.150">
    <property type="entry name" value="Vaccinia Virus protein VP39"/>
    <property type="match status" value="1"/>
</dbReference>
<comment type="similarity">
    <text evidence="1">Belongs to the methyltransferase superfamily.</text>
</comment>
<evidence type="ECO:0000313" key="6">
    <source>
        <dbReference type="Proteomes" id="UP000265419"/>
    </source>
</evidence>